<accession>A0A9D5DMS8</accession>
<dbReference type="AlphaFoldDB" id="A0A9D5DMS8"/>
<dbReference type="InterPro" id="IPR011990">
    <property type="entry name" value="TPR-like_helical_dom_sf"/>
</dbReference>
<evidence type="ECO:0000256" key="1">
    <source>
        <dbReference type="SAM" id="MobiDB-lite"/>
    </source>
</evidence>
<evidence type="ECO:0000313" key="3">
    <source>
        <dbReference type="EMBL" id="KAJ1610237.1"/>
    </source>
</evidence>
<dbReference type="Pfam" id="PF00856">
    <property type="entry name" value="SET"/>
    <property type="match status" value="1"/>
</dbReference>
<feature type="domain" description="SET" evidence="2">
    <location>
        <begin position="183"/>
        <end position="362"/>
    </location>
</feature>
<dbReference type="OrthoDB" id="194358at2759"/>
<dbReference type="CDD" id="cd20071">
    <property type="entry name" value="SET_SMYD"/>
    <property type="match status" value="1"/>
</dbReference>
<protein>
    <submittedName>
        <fullName evidence="3">SET domain protein</fullName>
    </submittedName>
</protein>
<dbReference type="Gene3D" id="2.170.270.10">
    <property type="entry name" value="SET domain"/>
    <property type="match status" value="1"/>
</dbReference>
<dbReference type="Proteomes" id="UP001067231">
    <property type="component" value="Unassembled WGS sequence"/>
</dbReference>
<dbReference type="SUPFAM" id="SSF82199">
    <property type="entry name" value="SET domain"/>
    <property type="match status" value="1"/>
</dbReference>
<comment type="caution">
    <text evidence="3">The sequence shown here is derived from an EMBL/GenBank/DDBJ whole genome shotgun (WGS) entry which is preliminary data.</text>
</comment>
<dbReference type="InterPro" id="IPR053010">
    <property type="entry name" value="SET_SmydA-8"/>
</dbReference>
<organism evidence="3">
    <name type="scientific">Cryptosporidium canis</name>
    <dbReference type="NCBI Taxonomy" id="195482"/>
    <lineage>
        <taxon>Eukaryota</taxon>
        <taxon>Sar</taxon>
        <taxon>Alveolata</taxon>
        <taxon>Apicomplexa</taxon>
        <taxon>Conoidasida</taxon>
        <taxon>Coccidia</taxon>
        <taxon>Eucoccidiorida</taxon>
        <taxon>Eimeriorina</taxon>
        <taxon>Cryptosporidiidae</taxon>
        <taxon>Cryptosporidium</taxon>
    </lineage>
</organism>
<dbReference type="SMART" id="SM00317">
    <property type="entry name" value="SET"/>
    <property type="match status" value="1"/>
</dbReference>
<dbReference type="EMBL" id="JAPCXC010000026">
    <property type="protein sequence ID" value="KAJ1610237.1"/>
    <property type="molecule type" value="Genomic_DNA"/>
</dbReference>
<feature type="compositionally biased region" description="Acidic residues" evidence="1">
    <location>
        <begin position="42"/>
        <end position="85"/>
    </location>
</feature>
<gene>
    <name evidence="3" type="ORF">OJ253_1277</name>
</gene>
<feature type="region of interest" description="Disordered" evidence="1">
    <location>
        <begin position="39"/>
        <end position="96"/>
    </location>
</feature>
<dbReference type="PANTHER" id="PTHR46455">
    <property type="entry name" value="SET AND MYND DOMAIN CONTAINING, ARTHROPOD-SPECIFIC, MEMBER 4, ISOFORM A"/>
    <property type="match status" value="1"/>
</dbReference>
<dbReference type="InterPro" id="IPR046341">
    <property type="entry name" value="SET_dom_sf"/>
</dbReference>
<dbReference type="InterPro" id="IPR001214">
    <property type="entry name" value="SET_dom"/>
</dbReference>
<dbReference type="PROSITE" id="PS50280">
    <property type="entry name" value="SET"/>
    <property type="match status" value="1"/>
</dbReference>
<sequence>MSSYYESNTGTKLRPVVDFGDERWVTLSTAEYKKTLVREEQGADSDYEDGDDYEYQGDDLDDEYQEGVEDDDEEEDDYEDDDNVDESFSQDHRGGADYYKNVKNQRGDVSIYPEMIRYHFKEALSINEGVEAREFGFNEDDAELEELDLEEEGGIEIEGHNIDEADVTPDELIQPWDLTNIHENVEVRYTESKGRCLYARKCFNPGDVIFAESPLLVVTPELAPELSEFLEDMNSKETFTLPPLWHVAALCTLTMLEEEDKAICLDKWVPDPSAEPSYDVQKIIENTGIDVDPHLYERTLNAWRFNSFNHTSNNGIVLYNVISMMAHNCGASCCWHYGVDNTFVLRAKTRLEIGDEITISYISDDDLFKCSKTRRELLSNWLFYCQCERCNDPTDLSRGLKCASCGVGSMFFKEDESGVTRSTRCSVCRSMPDREIIDSYTDLESQYIARLEETDKSDIEDVEAVYQEAQKVFTQHWIMYELDTMLFEAYKESQQFSFALSCLYNRLNFVRSVLPDCTYTLAWITEELGDILSILQDERPEGRSKTNQEVSAIQRYYYDTWCYLSILTGPNHHFTIAAKNKYEAITS</sequence>
<name>A0A9D5DMS8_9CRYT</name>
<proteinExistence type="predicted"/>
<dbReference type="Gene3D" id="1.25.40.10">
    <property type="entry name" value="Tetratricopeptide repeat domain"/>
    <property type="match status" value="1"/>
</dbReference>
<reference evidence="3" key="1">
    <citation type="submission" date="2022-10" db="EMBL/GenBank/DDBJ databases">
        <title>Adaptive evolution leads to modifications in subtelomeric GC content in a zoonotic Cryptosporidium species.</title>
        <authorList>
            <person name="Li J."/>
            <person name="Feng Y."/>
            <person name="Xiao L."/>
        </authorList>
    </citation>
    <scope>NUCLEOTIDE SEQUENCE</scope>
    <source>
        <strain evidence="3">33844</strain>
    </source>
</reference>
<evidence type="ECO:0000259" key="2">
    <source>
        <dbReference type="PROSITE" id="PS50280"/>
    </source>
</evidence>
<dbReference type="PANTHER" id="PTHR46455:SF5">
    <property type="entry name" value="SET AND MYND DOMAIN CONTAINING, ARTHROPOD-SPECIFIC, MEMBER 4, ISOFORM A"/>
    <property type="match status" value="1"/>
</dbReference>